<dbReference type="InterPro" id="IPR020050">
    <property type="entry name" value="FO_synthase_su2"/>
</dbReference>
<keyword evidence="6" id="KW-0560">Oxidoreductase</keyword>
<protein>
    <recommendedName>
        <fullName evidence="6">Cyclic dehypoxanthine futalosine synthase</fullName>
        <shortName evidence="6">Cyclic DHFL synthase</shortName>
        <ecNumber evidence="6">1.21.98.1</ecNumber>
    </recommendedName>
    <alternativeName>
        <fullName evidence="6">Dehypoxanthine futalosine cyclase</fullName>
        <shortName evidence="6">DHFL cyclase</shortName>
    </alternativeName>
    <alternativeName>
        <fullName evidence="6">Menaquinone biosynthetic enzyme MqnC</fullName>
    </alternativeName>
</protein>
<gene>
    <name evidence="6" type="primary">mqnC</name>
    <name evidence="10" type="ORF">dsmv_0651</name>
</gene>
<feature type="binding site" evidence="8">
    <location>
        <position position="71"/>
    </location>
    <ligand>
        <name>S-adenosyl-L-methionine</name>
        <dbReference type="ChEBI" id="CHEBI:59789"/>
    </ligand>
</feature>
<dbReference type="PROSITE" id="PS51918">
    <property type="entry name" value="RADICAL_SAM"/>
    <property type="match status" value="1"/>
</dbReference>
<dbReference type="GO" id="GO:0046992">
    <property type="term" value="F:oxidoreductase activity, acting on X-H and Y-H to form an X-Y bond"/>
    <property type="evidence" value="ECO:0007669"/>
    <property type="project" value="UniProtKB-UniRule"/>
</dbReference>
<dbReference type="AlphaFoldDB" id="S7TGN4"/>
<evidence type="ECO:0000256" key="8">
    <source>
        <dbReference type="PIRSR" id="PIRSR004762-2"/>
    </source>
</evidence>
<evidence type="ECO:0000256" key="6">
    <source>
        <dbReference type="HAMAP-Rule" id="MF_00992"/>
    </source>
</evidence>
<keyword evidence="5 6" id="KW-0411">Iron-sulfur</keyword>
<evidence type="ECO:0000256" key="1">
    <source>
        <dbReference type="ARBA" id="ARBA00022485"/>
    </source>
</evidence>
<dbReference type="PANTHER" id="PTHR43076:SF1">
    <property type="entry name" value="LIPOYL SYNTHASE 2"/>
    <property type="match status" value="1"/>
</dbReference>
<dbReference type="GO" id="GO:0009234">
    <property type="term" value="P:menaquinone biosynthetic process"/>
    <property type="evidence" value="ECO:0007669"/>
    <property type="project" value="UniProtKB-UniRule"/>
</dbReference>
<dbReference type="OrthoDB" id="9802027at2"/>
<feature type="binding site" evidence="8">
    <location>
        <position position="287"/>
    </location>
    <ligand>
        <name>(3R)-3-methyl-D-ornithine</name>
        <dbReference type="ChEBI" id="CHEBI:64642"/>
    </ligand>
</feature>
<evidence type="ECO:0000256" key="2">
    <source>
        <dbReference type="ARBA" id="ARBA00022691"/>
    </source>
</evidence>
<comment type="catalytic activity">
    <reaction evidence="6">
        <text>dehypoxanthine futalosine + S-adenosyl-L-methionine = cyclic dehypoxanthinylfutalosinate + 5'-deoxyadenosine + L-methionine + H(+)</text>
        <dbReference type="Rhea" id="RHEA:33083"/>
        <dbReference type="ChEBI" id="CHEBI:15378"/>
        <dbReference type="ChEBI" id="CHEBI:17319"/>
        <dbReference type="ChEBI" id="CHEBI:57844"/>
        <dbReference type="ChEBI" id="CHEBI:58864"/>
        <dbReference type="ChEBI" id="CHEBI:59789"/>
        <dbReference type="ChEBI" id="CHEBI:64270"/>
        <dbReference type="EC" id="1.21.98.1"/>
    </reaction>
</comment>
<evidence type="ECO:0000256" key="3">
    <source>
        <dbReference type="ARBA" id="ARBA00022723"/>
    </source>
</evidence>
<dbReference type="GO" id="GO:0044689">
    <property type="term" value="F:7,8-didemethyl-8-hydroxy-5-deazariboflavin synthase activity"/>
    <property type="evidence" value="ECO:0007669"/>
    <property type="project" value="TreeGrafter"/>
</dbReference>
<dbReference type="Gene3D" id="3.20.20.70">
    <property type="entry name" value="Aldolase class I"/>
    <property type="match status" value="1"/>
</dbReference>
<keyword evidence="11" id="KW-1185">Reference proteome</keyword>
<feature type="binding site" evidence="8">
    <location>
        <position position="176"/>
    </location>
    <ligand>
        <name>S-adenosyl-L-methionine</name>
        <dbReference type="ChEBI" id="CHEBI:59789"/>
    </ligand>
</feature>
<dbReference type="UniPathway" id="UPA00079"/>
<dbReference type="SFLD" id="SFLDF00343">
    <property type="entry name" value="aminofutalosine_synthase_(mqnE"/>
    <property type="match status" value="1"/>
</dbReference>
<comment type="pathway">
    <text evidence="6">Quinol/quinone metabolism; menaquinone biosynthesis.</text>
</comment>
<dbReference type="InterPro" id="IPR034405">
    <property type="entry name" value="F420"/>
</dbReference>
<dbReference type="EMBL" id="ATHJ01000105">
    <property type="protein sequence ID" value="EPR35946.1"/>
    <property type="molecule type" value="Genomic_DNA"/>
</dbReference>
<dbReference type="Pfam" id="PF19288">
    <property type="entry name" value="CofH_C"/>
    <property type="match status" value="1"/>
</dbReference>
<dbReference type="SFLD" id="SFLDG01389">
    <property type="entry name" value="menaquinone_synthsis_involved"/>
    <property type="match status" value="2"/>
</dbReference>
<dbReference type="PIRSF" id="PIRSF004762">
    <property type="entry name" value="CHP00423"/>
    <property type="match status" value="1"/>
</dbReference>
<dbReference type="Proteomes" id="UP000014977">
    <property type="component" value="Unassembled WGS sequence"/>
</dbReference>
<dbReference type="NCBIfam" id="TIGR00423">
    <property type="entry name" value="CofH family radical SAM protein"/>
    <property type="match status" value="1"/>
</dbReference>
<comment type="cofactor">
    <cofactor evidence="6 7">
        <name>[4Fe-4S] cluster</name>
        <dbReference type="ChEBI" id="CHEBI:49883"/>
    </cofactor>
    <text evidence="6 7">Binds 1 [4Fe-4S] cluster. The cluster is coordinated with 3 cysteines and an exchangeable S-adenosyl-L-methionine.</text>
</comment>
<feature type="domain" description="Radical SAM core" evidence="9">
    <location>
        <begin position="51"/>
        <end position="279"/>
    </location>
</feature>
<dbReference type="STRING" id="897.B2D07_15905"/>
<feature type="binding site" evidence="6 7">
    <location>
        <position position="69"/>
    </location>
    <ligand>
        <name>[4Fe-4S] cluster</name>
        <dbReference type="ChEBI" id="CHEBI:49883"/>
        <note>4Fe-4S-S-AdoMet</note>
    </ligand>
</feature>
<dbReference type="eggNOG" id="COG1060">
    <property type="taxonomic scope" value="Bacteria"/>
</dbReference>
<feature type="binding site" evidence="6 7">
    <location>
        <position position="72"/>
    </location>
    <ligand>
        <name>[4Fe-4S] cluster</name>
        <dbReference type="ChEBI" id="CHEBI:49883"/>
        <note>4Fe-4S-S-AdoMet</note>
    </ligand>
</feature>
<keyword evidence="6" id="KW-0474">Menaquinone biosynthesis</keyword>
<sequence>MTALHRVLEKAEAGTRLDPEDARLLLEEADLLTLGRLAHRSRLFHHPEPLVTFVIDRNINYTNICVSGCRFCAFFRPPGHAEGYVVSRETLREKIRETLDLGGTQILLQGGMHPDLGIDYYRDLLEFIHREFDIHVHGFSPPEIAFIAKSAGLTLAETLKALMDAGLGSIPGGGAEILVDEVRARVSPHKCSAGEWLAVMETAHGLGLRTTATMMFGHLERPRDIVRHLDEIRRLQDRTGGFTAFIPWTFQPANTAISVAPRTSAEYLKVLALSRIYLDNVPNLQASWVTQGPKIAQTALAFGANDLGSTMIEENVVAAAGVAFRLPKSEMVRLIRSAGFEAVQRDCFYTHLKTASPSP</sequence>
<keyword evidence="2 6" id="KW-0949">S-adenosyl-L-methionine</keyword>
<dbReference type="EC" id="1.21.98.1" evidence="6"/>
<keyword evidence="3 6" id="KW-0479">Metal-binding</keyword>
<dbReference type="NCBIfam" id="TIGR03699">
    <property type="entry name" value="menaquin_MqnC"/>
    <property type="match status" value="1"/>
</dbReference>
<feature type="binding site" evidence="6 7">
    <location>
        <position position="65"/>
    </location>
    <ligand>
        <name>[4Fe-4S] cluster</name>
        <dbReference type="ChEBI" id="CHEBI:49883"/>
        <note>4Fe-4S-S-AdoMet</note>
    </ligand>
</feature>
<dbReference type="InterPro" id="IPR013785">
    <property type="entry name" value="Aldolase_TIM"/>
</dbReference>
<dbReference type="SFLD" id="SFLDG01064">
    <property type="entry name" value="F420__menaquinone_cofactor_bio"/>
    <property type="match status" value="2"/>
</dbReference>
<dbReference type="HAMAP" id="MF_00992">
    <property type="entry name" value="MqnC"/>
    <property type="match status" value="1"/>
</dbReference>
<dbReference type="InterPro" id="IPR045567">
    <property type="entry name" value="CofH/MnqC-like_C"/>
</dbReference>
<dbReference type="CDD" id="cd01335">
    <property type="entry name" value="Radical_SAM"/>
    <property type="match status" value="1"/>
</dbReference>
<evidence type="ECO:0000256" key="5">
    <source>
        <dbReference type="ARBA" id="ARBA00023014"/>
    </source>
</evidence>
<dbReference type="SFLD" id="SFLDS00029">
    <property type="entry name" value="Radical_SAM"/>
    <property type="match status" value="2"/>
</dbReference>
<organism evidence="10 11">
    <name type="scientific">Desulfococcus multivorans DSM 2059</name>
    <dbReference type="NCBI Taxonomy" id="1121405"/>
    <lineage>
        <taxon>Bacteria</taxon>
        <taxon>Pseudomonadati</taxon>
        <taxon>Thermodesulfobacteriota</taxon>
        <taxon>Desulfobacteria</taxon>
        <taxon>Desulfobacterales</taxon>
        <taxon>Desulfococcaceae</taxon>
        <taxon>Desulfococcus</taxon>
    </lineage>
</organism>
<accession>S7TGN4</accession>
<dbReference type="SUPFAM" id="SSF102114">
    <property type="entry name" value="Radical SAM enzymes"/>
    <property type="match status" value="1"/>
</dbReference>
<comment type="similarity">
    <text evidence="6">Belongs to the radical SAM superfamily. MqnC family.</text>
</comment>
<dbReference type="GO" id="GO:0051539">
    <property type="term" value="F:4 iron, 4 sulfur cluster binding"/>
    <property type="evidence" value="ECO:0007669"/>
    <property type="project" value="UniProtKB-KW"/>
</dbReference>
<feature type="binding site" evidence="8">
    <location>
        <position position="309"/>
    </location>
    <ligand>
        <name>(3R)-3-methyl-D-ornithine</name>
        <dbReference type="ChEBI" id="CHEBI:64642"/>
    </ligand>
</feature>
<comment type="function">
    <text evidence="6">Radical SAM enzyme that catalyzes the cyclization of dehypoxanthine futalosine (DHFL) into cyclic dehypoxanthine futalosine (CDHFL), a step in the biosynthesis of menaquinone (MK, vitamin K2).</text>
</comment>
<evidence type="ECO:0000259" key="9">
    <source>
        <dbReference type="PROSITE" id="PS51918"/>
    </source>
</evidence>
<comment type="caution">
    <text evidence="10">The sequence shown here is derived from an EMBL/GenBank/DDBJ whole genome shotgun (WGS) entry which is preliminary data.</text>
</comment>
<dbReference type="GO" id="GO:0005506">
    <property type="term" value="F:iron ion binding"/>
    <property type="evidence" value="ECO:0007669"/>
    <property type="project" value="UniProtKB-UniRule"/>
</dbReference>
<dbReference type="InterPro" id="IPR007197">
    <property type="entry name" value="rSAM"/>
</dbReference>
<dbReference type="InterPro" id="IPR058240">
    <property type="entry name" value="rSAM_sf"/>
</dbReference>
<dbReference type="RefSeq" id="WP_020877762.1">
    <property type="nucleotide sequence ID" value="NZ_ATHJ01000105.1"/>
</dbReference>
<dbReference type="PATRIC" id="fig|1121405.3.peg.3370"/>
<keyword evidence="1 6" id="KW-0004">4Fe-4S</keyword>
<feature type="binding site" evidence="8">
    <location>
        <position position="140"/>
    </location>
    <ligand>
        <name>(3R)-3-methyl-D-ornithine</name>
        <dbReference type="ChEBI" id="CHEBI:64642"/>
    </ligand>
</feature>
<evidence type="ECO:0000256" key="7">
    <source>
        <dbReference type="PIRSR" id="PIRSR004762-1"/>
    </source>
</evidence>
<keyword evidence="4 6" id="KW-0408">Iron</keyword>
<proteinExistence type="inferred from homology"/>
<evidence type="ECO:0000313" key="11">
    <source>
        <dbReference type="Proteomes" id="UP000014977"/>
    </source>
</evidence>
<evidence type="ECO:0000313" key="10">
    <source>
        <dbReference type="EMBL" id="EPR35946.1"/>
    </source>
</evidence>
<dbReference type="SFLD" id="SFLDF00342">
    <property type="entry name" value="cyclic_dehypoxanthine_futalosi"/>
    <property type="match status" value="1"/>
</dbReference>
<dbReference type="PANTHER" id="PTHR43076">
    <property type="entry name" value="FO SYNTHASE (COFH)"/>
    <property type="match status" value="1"/>
</dbReference>
<name>S7TGN4_DESML</name>
<dbReference type="Pfam" id="PF04055">
    <property type="entry name" value="Radical_SAM"/>
    <property type="match status" value="1"/>
</dbReference>
<dbReference type="InterPro" id="IPR022431">
    <property type="entry name" value="Cyclic_DHFL_synthase_mqnC"/>
</dbReference>
<evidence type="ECO:0000256" key="4">
    <source>
        <dbReference type="ARBA" id="ARBA00023004"/>
    </source>
</evidence>
<reference evidence="10 11" key="1">
    <citation type="journal article" date="2013" name="Genome Announc.">
        <title>Draft genome sequences for three mercury-methylating, sulfate-reducing bacteria.</title>
        <authorList>
            <person name="Brown S.D."/>
            <person name="Hurt R.A.Jr."/>
            <person name="Gilmour C.C."/>
            <person name="Elias D.A."/>
        </authorList>
    </citation>
    <scope>NUCLEOTIDE SEQUENCE [LARGE SCALE GENOMIC DNA]</scope>
    <source>
        <strain evidence="10 11">DSM 2059</strain>
    </source>
</reference>
<dbReference type="GO" id="GO:0016765">
    <property type="term" value="F:transferase activity, transferring alkyl or aryl (other than methyl) groups"/>
    <property type="evidence" value="ECO:0007669"/>
    <property type="project" value="InterPro"/>
</dbReference>